<dbReference type="EMBL" id="JAOYFB010000003">
    <property type="protein sequence ID" value="KAK4009565.1"/>
    <property type="molecule type" value="Genomic_DNA"/>
</dbReference>
<name>A0ABQ9ZAP2_9CRUS</name>
<evidence type="ECO:0000256" key="1">
    <source>
        <dbReference type="SAM" id="MobiDB-lite"/>
    </source>
</evidence>
<sequence length="90" mass="10222">MGDFSRKTLPLVRGQLPWKSMSYHYVLDEEFCELSGRGIRQGPVFYSFRKLSPESLLVPGAQPWVHHEPMTMPPSDVPVAHKADQTPART</sequence>
<dbReference type="Proteomes" id="UP001234178">
    <property type="component" value="Unassembled WGS sequence"/>
</dbReference>
<evidence type="ECO:0000313" key="2">
    <source>
        <dbReference type="EMBL" id="KAK4009565.1"/>
    </source>
</evidence>
<protein>
    <submittedName>
        <fullName evidence="2">Uncharacterized protein</fullName>
    </submittedName>
</protein>
<comment type="caution">
    <text evidence="2">The sequence shown here is derived from an EMBL/GenBank/DDBJ whole genome shotgun (WGS) entry which is preliminary data.</text>
</comment>
<evidence type="ECO:0000313" key="3">
    <source>
        <dbReference type="Proteomes" id="UP001234178"/>
    </source>
</evidence>
<feature type="region of interest" description="Disordered" evidence="1">
    <location>
        <begin position="67"/>
        <end position="90"/>
    </location>
</feature>
<accession>A0ABQ9ZAP2</accession>
<organism evidence="2 3">
    <name type="scientific">Daphnia magna</name>
    <dbReference type="NCBI Taxonomy" id="35525"/>
    <lineage>
        <taxon>Eukaryota</taxon>
        <taxon>Metazoa</taxon>
        <taxon>Ecdysozoa</taxon>
        <taxon>Arthropoda</taxon>
        <taxon>Crustacea</taxon>
        <taxon>Branchiopoda</taxon>
        <taxon>Diplostraca</taxon>
        <taxon>Cladocera</taxon>
        <taxon>Anomopoda</taxon>
        <taxon>Daphniidae</taxon>
        <taxon>Daphnia</taxon>
    </lineage>
</organism>
<keyword evidence="3" id="KW-1185">Reference proteome</keyword>
<reference evidence="2 3" key="1">
    <citation type="journal article" date="2023" name="Nucleic Acids Res.">
        <title>The hologenome of Daphnia magna reveals possible DNA methylation and microbiome-mediated evolution of the host genome.</title>
        <authorList>
            <person name="Chaturvedi A."/>
            <person name="Li X."/>
            <person name="Dhandapani V."/>
            <person name="Marshall H."/>
            <person name="Kissane S."/>
            <person name="Cuenca-Cambronero M."/>
            <person name="Asole G."/>
            <person name="Calvet F."/>
            <person name="Ruiz-Romero M."/>
            <person name="Marangio P."/>
            <person name="Guigo R."/>
            <person name="Rago D."/>
            <person name="Mirbahai L."/>
            <person name="Eastwood N."/>
            <person name="Colbourne J.K."/>
            <person name="Zhou J."/>
            <person name="Mallon E."/>
            <person name="Orsini L."/>
        </authorList>
    </citation>
    <scope>NUCLEOTIDE SEQUENCE [LARGE SCALE GENOMIC DNA]</scope>
    <source>
        <strain evidence="2">LRV0_1</strain>
    </source>
</reference>
<proteinExistence type="predicted"/>
<gene>
    <name evidence="2" type="ORF">OUZ56_018699</name>
</gene>